<evidence type="ECO:0000313" key="9">
    <source>
        <dbReference type="EMBL" id="CDO94696.1"/>
    </source>
</evidence>
<organism evidence="9 10">
    <name type="scientific">Kluyveromyces dobzhanskii CBS 2104</name>
    <dbReference type="NCBI Taxonomy" id="1427455"/>
    <lineage>
        <taxon>Eukaryota</taxon>
        <taxon>Fungi</taxon>
        <taxon>Dikarya</taxon>
        <taxon>Ascomycota</taxon>
        <taxon>Saccharomycotina</taxon>
        <taxon>Saccharomycetes</taxon>
        <taxon>Saccharomycetales</taxon>
        <taxon>Saccharomycetaceae</taxon>
        <taxon>Kluyveromyces</taxon>
    </lineage>
</organism>
<evidence type="ECO:0000256" key="3">
    <source>
        <dbReference type="ARBA" id="ARBA00021269"/>
    </source>
</evidence>
<dbReference type="GO" id="GO:0015031">
    <property type="term" value="P:protein transport"/>
    <property type="evidence" value="ECO:0007669"/>
    <property type="project" value="UniProtKB-KW"/>
</dbReference>
<dbReference type="GO" id="GO:0006893">
    <property type="term" value="P:Golgi to plasma membrane transport"/>
    <property type="evidence" value="ECO:0007669"/>
    <property type="project" value="TreeGrafter"/>
</dbReference>
<gene>
    <name evidence="9" type="ORF">KLDO_g2953</name>
</gene>
<dbReference type="InterPro" id="IPR032403">
    <property type="entry name" value="Exo84_C"/>
</dbReference>
<dbReference type="InterPro" id="IPR033961">
    <property type="entry name" value="Exo84"/>
</dbReference>
<dbReference type="InterPro" id="IPR042560">
    <property type="entry name" value="Exo84_C_2"/>
</dbReference>
<keyword evidence="4" id="KW-0813">Transport</keyword>
<dbReference type="Pfam" id="PF25345">
    <property type="entry name" value="PH_EXO84"/>
    <property type="match status" value="1"/>
</dbReference>
<evidence type="ECO:0000256" key="7">
    <source>
        <dbReference type="SAM" id="MobiDB-lite"/>
    </source>
</evidence>
<accession>A0A0A8L6L9</accession>
<evidence type="ECO:0000256" key="4">
    <source>
        <dbReference type="ARBA" id="ARBA00022448"/>
    </source>
</evidence>
<feature type="domain" description="Exocyst component Exo84 C-terminal" evidence="8">
    <location>
        <begin position="498"/>
        <end position="703"/>
    </location>
</feature>
<dbReference type="Pfam" id="PF16528">
    <property type="entry name" value="Exo84_C"/>
    <property type="match status" value="1"/>
</dbReference>
<sequence>MVDFSLKKRGVTNWRPTSLSRKASSANDSSSTFKSSRYQDTKATDPELPKVGAKERSKAGTMMKRRLSIHQTNNFGAMKIDYDNMPTLPSSAGDYSFSSNVGNATQTSLAGEDLLPERNASLANLSSSTRRPDQDLLSTTSLRNMLSSPDFKAKKFITEKLGDATAVDIDQFTSNLNDLSLEIQDEIKYNMDKSFKEILTVNKGLETASIELKVLRTKVQELKDIMNQFVTIAEKKLQSEQALAETPDLSRTASSSSQNNALLPALKPSISSRRDRTSVLILERMWNEELMTLFKNVEGAHKYITSTPGRHILLESDNWTEINPATLKPLQKVRLFILNDVVLIAAPKPSKQTELTVSRFSPLRDVAVEVKSEHELSFNFLNRQHTLYRQRDSQVFIKVIDTIRQAKDALREISQAEEDTTRKIRNSYTLLQQERTPNREATSSPTKVHGRQRSYGGTGTPSRHRSDAQNDALLTNITRSIHVRMGSDDTTEVNRKLKRLDDALEDLDLEIGRQNFDLAITKHNHIHSSLKALYNNASFDESVMVELLSLKCSQRKSTLYTKLTNLLASETSDMNRLKGYMLNLIDLNEPVDALEIFLQNRSNFINDLILQIGIIDNVTSFITQIAIIRFQTLKKVIQRYLDVSKDLKRDYTSLLVCWCSEEVDKHFQLMERELSNSSTLSIQAIKMTRKQIDELKPVGMDYVYKLDDFIRRNNNRIL</sequence>
<feature type="compositionally biased region" description="Low complexity" evidence="7">
    <location>
        <begin position="18"/>
        <end position="36"/>
    </location>
</feature>
<feature type="region of interest" description="Disordered" evidence="7">
    <location>
        <begin position="1"/>
        <end position="62"/>
    </location>
</feature>
<dbReference type="Gene3D" id="2.30.29.30">
    <property type="entry name" value="Pleckstrin-homology domain (PH domain)/Phosphotyrosine-binding domain (PTB)"/>
    <property type="match status" value="1"/>
</dbReference>
<feature type="compositionally biased region" description="Polar residues" evidence="7">
    <location>
        <begin position="426"/>
        <end position="446"/>
    </location>
</feature>
<protein>
    <recommendedName>
        <fullName evidence="3">Exocyst complex component EXO84</fullName>
    </recommendedName>
</protein>
<reference evidence="9 10" key="1">
    <citation type="submission" date="2014-03" db="EMBL/GenBank/DDBJ databases">
        <title>The genome of Kluyveromyces dobzhanskii.</title>
        <authorList>
            <person name="Nystedt B."/>
            <person name="Astrom S."/>
        </authorList>
    </citation>
    <scope>NUCLEOTIDE SEQUENCE [LARGE SCALE GENOMIC DNA]</scope>
    <source>
        <strain evidence="9 10">CBS 2104</strain>
    </source>
</reference>
<evidence type="ECO:0000256" key="2">
    <source>
        <dbReference type="ARBA" id="ARBA00007210"/>
    </source>
</evidence>
<dbReference type="Pfam" id="PF08700">
    <property type="entry name" value="VPS51_Exo84_N"/>
    <property type="match status" value="1"/>
</dbReference>
<dbReference type="InterPro" id="IPR042561">
    <property type="entry name" value="Exo84_C_1"/>
</dbReference>
<evidence type="ECO:0000256" key="1">
    <source>
        <dbReference type="ARBA" id="ARBA00004398"/>
    </source>
</evidence>
<evidence type="ECO:0000313" key="10">
    <source>
        <dbReference type="Proteomes" id="UP000031516"/>
    </source>
</evidence>
<evidence type="ECO:0000256" key="6">
    <source>
        <dbReference type="ARBA" id="ARBA00022927"/>
    </source>
</evidence>
<dbReference type="GO" id="GO:0030133">
    <property type="term" value="C:transport vesicle"/>
    <property type="evidence" value="ECO:0007669"/>
    <property type="project" value="UniProtKB-SubCell"/>
</dbReference>
<dbReference type="OrthoDB" id="642193at2759"/>
<keyword evidence="6" id="KW-0653">Protein transport</keyword>
<proteinExistence type="inferred from homology"/>
<dbReference type="AlphaFoldDB" id="A0A0A8L6L9"/>
<name>A0A0A8L6L9_9SACH</name>
<dbReference type="PANTHER" id="PTHR21426">
    <property type="entry name" value="EXOCYST COMPLEX COMPONENT 8"/>
    <property type="match status" value="1"/>
</dbReference>
<dbReference type="Gene3D" id="1.20.58.1220">
    <property type="entry name" value="Exo84p, C-terminal helical domain"/>
    <property type="match status" value="1"/>
</dbReference>
<dbReference type="SUPFAM" id="SSF74788">
    <property type="entry name" value="Cullin repeat-like"/>
    <property type="match status" value="1"/>
</dbReference>
<dbReference type="InterPro" id="IPR016159">
    <property type="entry name" value="Cullin_repeat-like_dom_sf"/>
</dbReference>
<evidence type="ECO:0000259" key="8">
    <source>
        <dbReference type="Pfam" id="PF16528"/>
    </source>
</evidence>
<feature type="region of interest" description="Disordered" evidence="7">
    <location>
        <begin position="424"/>
        <end position="469"/>
    </location>
</feature>
<keyword evidence="10" id="KW-1185">Reference proteome</keyword>
<dbReference type="InterPro" id="IPR011993">
    <property type="entry name" value="PH-like_dom_sf"/>
</dbReference>
<comment type="subcellular location">
    <subcellularLocation>
        <location evidence="1">Cytoplasmic vesicle</location>
        <location evidence="1">Secretory vesicle</location>
    </subcellularLocation>
</comment>
<dbReference type="PANTHER" id="PTHR21426:SF12">
    <property type="entry name" value="EXOCYST COMPLEX COMPONENT 8"/>
    <property type="match status" value="1"/>
</dbReference>
<comment type="similarity">
    <text evidence="2">Belongs to the EXO84 family.</text>
</comment>
<keyword evidence="5" id="KW-0268">Exocytosis</keyword>
<dbReference type="SUPFAM" id="SSF50729">
    <property type="entry name" value="PH domain-like"/>
    <property type="match status" value="1"/>
</dbReference>
<dbReference type="Gene3D" id="1.20.58.1210">
    <property type="entry name" value="Exo84p, N-terminal helical domain"/>
    <property type="match status" value="1"/>
</dbReference>
<feature type="compositionally biased region" description="Basic and acidic residues" evidence="7">
    <location>
        <begin position="37"/>
        <end position="58"/>
    </location>
</feature>
<comment type="caution">
    <text evidence="9">The sequence shown here is derived from an EMBL/GenBank/DDBJ whole genome shotgun (WGS) entry which is preliminary data.</text>
</comment>
<evidence type="ECO:0000256" key="5">
    <source>
        <dbReference type="ARBA" id="ARBA00022483"/>
    </source>
</evidence>
<dbReference type="GO" id="GO:0000145">
    <property type="term" value="C:exocyst"/>
    <property type="evidence" value="ECO:0007669"/>
    <property type="project" value="InterPro"/>
</dbReference>
<dbReference type="EMBL" id="CCBQ010000039">
    <property type="protein sequence ID" value="CDO94696.1"/>
    <property type="molecule type" value="Genomic_DNA"/>
</dbReference>
<dbReference type="Proteomes" id="UP000031516">
    <property type="component" value="Unassembled WGS sequence"/>
</dbReference>
<dbReference type="GO" id="GO:0006887">
    <property type="term" value="P:exocytosis"/>
    <property type="evidence" value="ECO:0007669"/>
    <property type="project" value="UniProtKB-KW"/>
</dbReference>